<sequence length="130" mass="14586">MGPHYKKKVHRVRACLSQIVPLSFRASERVFFSANSEFKSCSACCSLSLSLSLSLSHLETSQLGSNVFSTLIQLKTSKAFIQNLALFLTSFYKSHIRVLETTQQNIATLLMGLEYLINISYVDGTRVFKV</sequence>
<evidence type="ECO:0000313" key="1">
    <source>
        <dbReference type="Proteomes" id="UP000515124"/>
    </source>
</evidence>
<dbReference type="KEGG" id="pavi:110761526"/>
<organism evidence="1 2">
    <name type="scientific">Prunus avium</name>
    <name type="common">Cherry</name>
    <name type="synonym">Cerasus avium</name>
    <dbReference type="NCBI Taxonomy" id="42229"/>
    <lineage>
        <taxon>Eukaryota</taxon>
        <taxon>Viridiplantae</taxon>
        <taxon>Streptophyta</taxon>
        <taxon>Embryophyta</taxon>
        <taxon>Tracheophyta</taxon>
        <taxon>Spermatophyta</taxon>
        <taxon>Magnoliopsida</taxon>
        <taxon>eudicotyledons</taxon>
        <taxon>Gunneridae</taxon>
        <taxon>Pentapetalae</taxon>
        <taxon>rosids</taxon>
        <taxon>fabids</taxon>
        <taxon>Rosales</taxon>
        <taxon>Rosaceae</taxon>
        <taxon>Amygdaloideae</taxon>
        <taxon>Amygdaleae</taxon>
        <taxon>Prunus</taxon>
    </lineage>
</organism>
<evidence type="ECO:0000313" key="2">
    <source>
        <dbReference type="RefSeq" id="XP_021819701.1"/>
    </source>
</evidence>
<protein>
    <submittedName>
        <fullName evidence="2">Protein EXPORTIN 1B-like</fullName>
    </submittedName>
</protein>
<keyword evidence="1" id="KW-1185">Reference proteome</keyword>
<dbReference type="Proteomes" id="UP000515124">
    <property type="component" value="Unplaced"/>
</dbReference>
<dbReference type="AlphaFoldDB" id="A0A6P5T0K9"/>
<proteinExistence type="predicted"/>
<gene>
    <name evidence="2" type="primary">LOC110761526</name>
</gene>
<dbReference type="GeneID" id="110761526"/>
<reference evidence="2" key="1">
    <citation type="submission" date="2025-08" db="UniProtKB">
        <authorList>
            <consortium name="RefSeq"/>
        </authorList>
    </citation>
    <scope>IDENTIFICATION</scope>
</reference>
<dbReference type="Gene3D" id="1.25.10.10">
    <property type="entry name" value="Leucine-rich Repeat Variant"/>
    <property type="match status" value="1"/>
</dbReference>
<accession>A0A6P5T0K9</accession>
<dbReference type="RefSeq" id="XP_021819701.1">
    <property type="nucleotide sequence ID" value="XM_021964009.1"/>
</dbReference>
<dbReference type="InterPro" id="IPR011989">
    <property type="entry name" value="ARM-like"/>
</dbReference>
<name>A0A6P5T0K9_PRUAV</name>